<dbReference type="InterPro" id="IPR053037">
    <property type="entry name" value="Pericyclase_pydY-like"/>
</dbReference>
<organism evidence="1 2">
    <name type="scientific">Panaeolus cyanescens</name>
    <dbReference type="NCBI Taxonomy" id="181874"/>
    <lineage>
        <taxon>Eukaryota</taxon>
        <taxon>Fungi</taxon>
        <taxon>Dikarya</taxon>
        <taxon>Basidiomycota</taxon>
        <taxon>Agaricomycotina</taxon>
        <taxon>Agaricomycetes</taxon>
        <taxon>Agaricomycetidae</taxon>
        <taxon>Agaricales</taxon>
        <taxon>Agaricineae</taxon>
        <taxon>Galeropsidaceae</taxon>
        <taxon>Panaeolus</taxon>
    </lineage>
</organism>
<dbReference type="InParanoid" id="A0A409V8R0"/>
<dbReference type="PANTHER" id="PTHR38115">
    <property type="entry name" value="LIPOCALIN-LIKE DOMAIN-CONTAINING PROTEIN"/>
    <property type="match status" value="1"/>
</dbReference>
<evidence type="ECO:0000313" key="1">
    <source>
        <dbReference type="EMBL" id="PPQ62968.1"/>
    </source>
</evidence>
<reference evidence="1 2" key="1">
    <citation type="journal article" date="2018" name="Evol. Lett.">
        <title>Horizontal gene cluster transfer increased hallucinogenic mushroom diversity.</title>
        <authorList>
            <person name="Reynolds H.T."/>
            <person name="Vijayakumar V."/>
            <person name="Gluck-Thaler E."/>
            <person name="Korotkin H.B."/>
            <person name="Matheny P.B."/>
            <person name="Slot J.C."/>
        </authorList>
    </citation>
    <scope>NUCLEOTIDE SEQUENCE [LARGE SCALE GENOMIC DNA]</scope>
    <source>
        <strain evidence="1 2">2629</strain>
    </source>
</reference>
<evidence type="ECO:0000313" key="2">
    <source>
        <dbReference type="Proteomes" id="UP000284842"/>
    </source>
</evidence>
<dbReference type="OrthoDB" id="425354at2759"/>
<gene>
    <name evidence="1" type="ORF">CVT24_006074</name>
</gene>
<dbReference type="PANTHER" id="PTHR38115:SF1">
    <property type="entry name" value="LIPOCALIN-LIKE DOMAIN-CONTAINING PROTEIN"/>
    <property type="match status" value="1"/>
</dbReference>
<comment type="caution">
    <text evidence="1">The sequence shown here is derived from an EMBL/GenBank/DDBJ whole genome shotgun (WGS) entry which is preliminary data.</text>
</comment>
<proteinExistence type="predicted"/>
<dbReference type="EMBL" id="NHTK01006134">
    <property type="protein sequence ID" value="PPQ62968.1"/>
    <property type="molecule type" value="Genomic_DNA"/>
</dbReference>
<sequence>MAVPADFTILDISGKFTMNKTLSDQRTDTILSLQGVGWFKRKAISIGTITLAIKHYKDDQGVEHVDIDQTITGGIPGTREERTLWWKERENEDHLFGHVIGRSRRVKADELDIPFLKEDWTADTIEHGLIQSYVESDTPKSGTTWIANQTWGIEVLDGERRYVRHVKFTGPKGEDIEAKLVYDYLGPL</sequence>
<name>A0A409V8R0_9AGAR</name>
<protein>
    <submittedName>
        <fullName evidence="1">Uncharacterized protein</fullName>
    </submittedName>
</protein>
<dbReference type="Proteomes" id="UP000284842">
    <property type="component" value="Unassembled WGS sequence"/>
</dbReference>
<keyword evidence="2" id="KW-1185">Reference proteome</keyword>
<accession>A0A409V8R0</accession>
<dbReference type="AlphaFoldDB" id="A0A409V8R0"/>